<proteinExistence type="predicted"/>
<evidence type="ECO:0000256" key="1">
    <source>
        <dbReference type="SAM" id="MobiDB-lite"/>
    </source>
</evidence>
<comment type="caution">
    <text evidence="2">The sequence shown here is derived from an EMBL/GenBank/DDBJ whole genome shotgun (WGS) entry which is preliminary data.</text>
</comment>
<protein>
    <submittedName>
        <fullName evidence="2">Uncharacterized protein</fullName>
    </submittedName>
</protein>
<dbReference type="EMBL" id="JACEFO010001901">
    <property type="protein sequence ID" value="KAF8694908.1"/>
    <property type="molecule type" value="Genomic_DNA"/>
</dbReference>
<reference evidence="2" key="1">
    <citation type="submission" date="2020-07" db="EMBL/GenBank/DDBJ databases">
        <title>Genome sequence and genetic diversity analysis of an under-domesticated orphan crop, white fonio (Digitaria exilis).</title>
        <authorList>
            <person name="Bennetzen J.L."/>
            <person name="Chen S."/>
            <person name="Ma X."/>
            <person name="Wang X."/>
            <person name="Yssel A.E.J."/>
            <person name="Chaluvadi S.R."/>
            <person name="Johnson M."/>
            <person name="Gangashetty P."/>
            <person name="Hamidou F."/>
            <person name="Sanogo M.D."/>
            <person name="Zwaenepoel A."/>
            <person name="Wallace J."/>
            <person name="Van De Peer Y."/>
            <person name="Van Deynze A."/>
        </authorList>
    </citation>
    <scope>NUCLEOTIDE SEQUENCE</scope>
    <source>
        <tissue evidence="2">Leaves</tissue>
    </source>
</reference>
<keyword evidence="3" id="KW-1185">Reference proteome</keyword>
<accession>A0A835EGW3</accession>
<sequence length="27" mass="2734">MEGAECKAVSGQGRAIAAAAREDQTRG</sequence>
<name>A0A835EGW3_9POAL</name>
<evidence type="ECO:0000313" key="3">
    <source>
        <dbReference type="Proteomes" id="UP000636709"/>
    </source>
</evidence>
<dbReference type="Proteomes" id="UP000636709">
    <property type="component" value="Unassembled WGS sequence"/>
</dbReference>
<organism evidence="2 3">
    <name type="scientific">Digitaria exilis</name>
    <dbReference type="NCBI Taxonomy" id="1010633"/>
    <lineage>
        <taxon>Eukaryota</taxon>
        <taxon>Viridiplantae</taxon>
        <taxon>Streptophyta</taxon>
        <taxon>Embryophyta</taxon>
        <taxon>Tracheophyta</taxon>
        <taxon>Spermatophyta</taxon>
        <taxon>Magnoliopsida</taxon>
        <taxon>Liliopsida</taxon>
        <taxon>Poales</taxon>
        <taxon>Poaceae</taxon>
        <taxon>PACMAD clade</taxon>
        <taxon>Panicoideae</taxon>
        <taxon>Panicodae</taxon>
        <taxon>Paniceae</taxon>
        <taxon>Anthephorinae</taxon>
        <taxon>Digitaria</taxon>
    </lineage>
</organism>
<dbReference type="AlphaFoldDB" id="A0A835EGW3"/>
<gene>
    <name evidence="2" type="ORF">HU200_038011</name>
</gene>
<evidence type="ECO:0000313" key="2">
    <source>
        <dbReference type="EMBL" id="KAF8694908.1"/>
    </source>
</evidence>
<feature type="region of interest" description="Disordered" evidence="1">
    <location>
        <begin position="1"/>
        <end position="27"/>
    </location>
</feature>